<gene>
    <name evidence="2" type="ORF">DWY99_11115</name>
</gene>
<dbReference type="Proteomes" id="UP000284751">
    <property type="component" value="Unassembled WGS sequence"/>
</dbReference>
<reference evidence="2 3" key="1">
    <citation type="submission" date="2018-08" db="EMBL/GenBank/DDBJ databases">
        <title>A genome reference for cultivated species of the human gut microbiota.</title>
        <authorList>
            <person name="Zou Y."/>
            <person name="Xue W."/>
            <person name="Luo G."/>
        </authorList>
    </citation>
    <scope>NUCLEOTIDE SEQUENCE [LARGE SCALE GENOMIC DNA]</scope>
    <source>
        <strain evidence="2 3">AF28-26</strain>
    </source>
</reference>
<keyword evidence="1" id="KW-0812">Transmembrane</keyword>
<sequence length="171" mass="18392">MVQKRILQIATILLDVLALSALFLPAFENYGATNSLWTQIAKNFLTGSPSGILTDAIYYLPIIVSGILVALLESKIRYAVTLFAASGGLTLLLSQYLFPAVEQAYLGAVYQVGLYALLAVQIALLLVSCAGICLKEEPKGQGPSIDFKRDTLELPIADIDQALLDGETVDQ</sequence>
<comment type="caution">
    <text evidence="2">The sequence shown here is derived from an EMBL/GenBank/DDBJ whole genome shotgun (WGS) entry which is preliminary data.</text>
</comment>
<keyword evidence="1" id="KW-1133">Transmembrane helix</keyword>
<feature type="transmembrane region" description="Helical" evidence="1">
    <location>
        <begin position="79"/>
        <end position="98"/>
    </location>
</feature>
<feature type="transmembrane region" description="Helical" evidence="1">
    <location>
        <begin position="110"/>
        <end position="134"/>
    </location>
</feature>
<protein>
    <submittedName>
        <fullName evidence="2">Uncharacterized protein</fullName>
    </submittedName>
</protein>
<evidence type="ECO:0000256" key="1">
    <source>
        <dbReference type="SAM" id="Phobius"/>
    </source>
</evidence>
<organism evidence="2 3">
    <name type="scientific">[Clostridium] leptum</name>
    <dbReference type="NCBI Taxonomy" id="1535"/>
    <lineage>
        <taxon>Bacteria</taxon>
        <taxon>Bacillati</taxon>
        <taxon>Bacillota</taxon>
        <taxon>Clostridia</taxon>
        <taxon>Eubacteriales</taxon>
        <taxon>Oscillospiraceae</taxon>
        <taxon>Oscillospiraceae incertae sedis</taxon>
    </lineage>
</organism>
<keyword evidence="1" id="KW-0472">Membrane</keyword>
<evidence type="ECO:0000313" key="2">
    <source>
        <dbReference type="EMBL" id="RGQ36880.1"/>
    </source>
</evidence>
<feature type="transmembrane region" description="Helical" evidence="1">
    <location>
        <begin position="56"/>
        <end position="72"/>
    </location>
</feature>
<proteinExistence type="predicted"/>
<evidence type="ECO:0000313" key="3">
    <source>
        <dbReference type="Proteomes" id="UP000284751"/>
    </source>
</evidence>
<accession>A0A412AVG9</accession>
<name>A0A412AVG9_9FIRM</name>
<dbReference type="AlphaFoldDB" id="A0A412AVG9"/>
<feature type="transmembrane region" description="Helical" evidence="1">
    <location>
        <begin position="7"/>
        <end position="27"/>
    </location>
</feature>
<dbReference type="EMBL" id="QRTC01000050">
    <property type="protein sequence ID" value="RGQ36880.1"/>
    <property type="molecule type" value="Genomic_DNA"/>
</dbReference>